<dbReference type="Pfam" id="PF05199">
    <property type="entry name" value="GMC_oxred_C"/>
    <property type="match status" value="1"/>
</dbReference>
<feature type="compositionally biased region" description="Polar residues" evidence="5">
    <location>
        <begin position="141"/>
        <end position="151"/>
    </location>
</feature>
<keyword evidence="9" id="KW-1185">Reference proteome</keyword>
<accession>G9MJW1</accession>
<evidence type="ECO:0000256" key="1">
    <source>
        <dbReference type="ARBA" id="ARBA00010790"/>
    </source>
</evidence>
<dbReference type="OMA" id="NANTVWH"/>
<dbReference type="OrthoDB" id="269227at2759"/>
<feature type="domain" description="Glucose-methanol-choline oxidoreductase N-terminal" evidence="7">
    <location>
        <begin position="264"/>
        <end position="278"/>
    </location>
</feature>
<feature type="binding site" evidence="3">
    <location>
        <begin position="92"/>
        <end position="95"/>
    </location>
    <ligand>
        <name>FAD</name>
        <dbReference type="ChEBI" id="CHEBI:57692"/>
    </ligand>
</feature>
<comment type="cofactor">
    <cofactor evidence="3">
        <name>FAD</name>
        <dbReference type="ChEBI" id="CHEBI:57692"/>
    </cofactor>
</comment>
<dbReference type="VEuPathDB" id="FungiDB:TRIVIDRAFT_144009"/>
<evidence type="ECO:0000256" key="2">
    <source>
        <dbReference type="PIRSR" id="PIRSR000137-1"/>
    </source>
</evidence>
<dbReference type="InParanoid" id="G9MJW1"/>
<protein>
    <recommendedName>
        <fullName evidence="6 7">Glucose-methanol-choline oxidoreductase N-terminal domain-containing protein</fullName>
    </recommendedName>
</protein>
<evidence type="ECO:0000259" key="6">
    <source>
        <dbReference type="PROSITE" id="PS00623"/>
    </source>
</evidence>
<dbReference type="PIRSF" id="PIRSF000137">
    <property type="entry name" value="Alcohol_oxidase"/>
    <property type="match status" value="1"/>
</dbReference>
<dbReference type="InterPro" id="IPR007867">
    <property type="entry name" value="GMC_OxRtase_C"/>
</dbReference>
<dbReference type="SUPFAM" id="SSF54373">
    <property type="entry name" value="FAD-linked reductases, C-terminal domain"/>
    <property type="match status" value="1"/>
</dbReference>
<proteinExistence type="inferred from homology"/>
<dbReference type="PANTHER" id="PTHR11552:SF134">
    <property type="entry name" value="GLUCOSE-METHANOL-CHOLINE OXIDOREDUCTASE N-TERMINAL DOMAIN-CONTAINING PROTEIN"/>
    <property type="match status" value="1"/>
</dbReference>
<feature type="domain" description="Glucose-methanol-choline oxidoreductase N-terminal" evidence="6">
    <location>
        <begin position="82"/>
        <end position="105"/>
    </location>
</feature>
<feature type="region of interest" description="Disordered" evidence="5">
    <location>
        <begin position="136"/>
        <end position="157"/>
    </location>
</feature>
<evidence type="ECO:0000256" key="4">
    <source>
        <dbReference type="RuleBase" id="RU003968"/>
    </source>
</evidence>
<evidence type="ECO:0000313" key="9">
    <source>
        <dbReference type="Proteomes" id="UP000007115"/>
    </source>
</evidence>
<dbReference type="eggNOG" id="KOG1238">
    <property type="taxonomic scope" value="Eukaryota"/>
</dbReference>
<comment type="similarity">
    <text evidence="1 4">Belongs to the GMC oxidoreductase family.</text>
</comment>
<dbReference type="STRING" id="413071.G9MJW1"/>
<dbReference type="Pfam" id="PF00732">
    <property type="entry name" value="GMC_oxred_N"/>
    <property type="match status" value="1"/>
</dbReference>
<dbReference type="InterPro" id="IPR000172">
    <property type="entry name" value="GMC_OxRdtase_N"/>
</dbReference>
<dbReference type="InterPro" id="IPR036188">
    <property type="entry name" value="FAD/NAD-bd_sf"/>
</dbReference>
<feature type="binding site" evidence="3">
    <location>
        <begin position="500"/>
        <end position="501"/>
    </location>
    <ligand>
        <name>FAD</name>
        <dbReference type="ChEBI" id="CHEBI:57692"/>
    </ligand>
</feature>
<evidence type="ECO:0000256" key="3">
    <source>
        <dbReference type="PIRSR" id="PIRSR000137-2"/>
    </source>
</evidence>
<feature type="active site" description="Proton donor" evidence="2">
    <location>
        <position position="501"/>
    </location>
</feature>
<dbReference type="Proteomes" id="UP000007115">
    <property type="component" value="Unassembled WGS sequence"/>
</dbReference>
<dbReference type="PROSITE" id="PS00624">
    <property type="entry name" value="GMC_OXRED_2"/>
    <property type="match status" value="1"/>
</dbReference>
<keyword evidence="3 4" id="KW-0274">FAD</keyword>
<reference evidence="8 9" key="1">
    <citation type="journal article" date="2011" name="Genome Biol.">
        <title>Comparative genome sequence analysis underscores mycoparasitism as the ancestral life style of Trichoderma.</title>
        <authorList>
            <person name="Kubicek C.P."/>
            <person name="Herrera-Estrella A."/>
            <person name="Seidl-Seiboth V."/>
            <person name="Martinez D.A."/>
            <person name="Druzhinina I.S."/>
            <person name="Thon M."/>
            <person name="Zeilinger S."/>
            <person name="Casas-Flores S."/>
            <person name="Horwitz B.A."/>
            <person name="Mukherjee P.K."/>
            <person name="Mukherjee M."/>
            <person name="Kredics L."/>
            <person name="Alcaraz L.D."/>
            <person name="Aerts A."/>
            <person name="Antal Z."/>
            <person name="Atanasova L."/>
            <person name="Cervantes-Badillo M.G."/>
            <person name="Challacombe J."/>
            <person name="Chertkov O."/>
            <person name="McCluskey K."/>
            <person name="Coulpier F."/>
            <person name="Deshpande N."/>
            <person name="von Doehren H."/>
            <person name="Ebbole D.J."/>
            <person name="Esquivel-Naranjo E.U."/>
            <person name="Fekete E."/>
            <person name="Flipphi M."/>
            <person name="Glaser F."/>
            <person name="Gomez-Rodriguez E.Y."/>
            <person name="Gruber S."/>
            <person name="Han C."/>
            <person name="Henrissat B."/>
            <person name="Hermosa R."/>
            <person name="Hernandez-Onate M."/>
            <person name="Karaffa L."/>
            <person name="Kosti I."/>
            <person name="Le Crom S."/>
            <person name="Lindquist E."/>
            <person name="Lucas S."/>
            <person name="Luebeck M."/>
            <person name="Luebeck P.S."/>
            <person name="Margeot A."/>
            <person name="Metz B."/>
            <person name="Misra M."/>
            <person name="Nevalainen H."/>
            <person name="Omann M."/>
            <person name="Packer N."/>
            <person name="Perrone G."/>
            <person name="Uresti-Rivera E.E."/>
            <person name="Salamov A."/>
            <person name="Schmoll M."/>
            <person name="Seiboth B."/>
            <person name="Shapiro H."/>
            <person name="Sukno S."/>
            <person name="Tamayo-Ramos J.A."/>
            <person name="Tisch D."/>
            <person name="Wiest A."/>
            <person name="Wilkinson H.H."/>
            <person name="Zhang M."/>
            <person name="Coutinho P.M."/>
            <person name="Kenerley C.M."/>
            <person name="Monte E."/>
            <person name="Baker S.E."/>
            <person name="Grigoriev I.V."/>
        </authorList>
    </citation>
    <scope>NUCLEOTIDE SEQUENCE [LARGE SCALE GENOMIC DNA]</scope>
    <source>
        <strain evidence="9">Gv29-8 / FGSC 10586</strain>
    </source>
</reference>
<sequence>MSAKFDFVVVGAGPAGCLIASKLAASAARPTVALIEAGSESTASPLTAKRFQVLAESPEHDYGYTTTTQSSLGGREITLNRGKGLGGSTLINFQVWQIGARDEFEEWARLVGDDDWKFDQVLKRLQQLEEYDDQVGPDWKTFNNPDPNTHGKSGVGPVEDESQWLIKAAIERGVWPELDNHNKSFDLNNGDLIGWSFIASSTKDATRVTGATAFLANDQRPDNLTILTETRIVKIMFAGNRAVGVVKEDGTKIEAIKEVVLCAGSIDSPRLLQLSGVGSQTDLDALGIPVVKNLQHVGKNLSDHYVSFLSFSTKKEYSQRAYVERNFAQAAEQYAKDKTGPLAIYQASIPCGYMQDVPGFDSPEFKCLLADARELLVKKTVPSYEIIVSRSIQSGPLVPPNYICQEDESYCTLFIVPTRPQSTGSVKLASSNPKEAPLINPNYLDVPYDSVVLRNAIREGLALWKTETLKPFYVKDILAPPSESDEDIDAYIRAAGGSLWHPCCTVRMGKSEQESCVDNNFRVHGLEGLRVADASVFPILPSGHTQAPAYLVGQYAFEKLSREYNL</sequence>
<evidence type="ECO:0000256" key="5">
    <source>
        <dbReference type="SAM" id="MobiDB-lite"/>
    </source>
</evidence>
<comment type="caution">
    <text evidence="8">The sequence shown here is derived from an EMBL/GenBank/DDBJ whole genome shotgun (WGS) entry which is preliminary data.</text>
</comment>
<dbReference type="AlphaFoldDB" id="G9MJW1"/>
<dbReference type="Gene3D" id="3.30.560.10">
    <property type="entry name" value="Glucose Oxidase, domain 3"/>
    <property type="match status" value="1"/>
</dbReference>
<dbReference type="SUPFAM" id="SSF51905">
    <property type="entry name" value="FAD/NAD(P)-binding domain"/>
    <property type="match status" value="1"/>
</dbReference>
<dbReference type="PROSITE" id="PS00623">
    <property type="entry name" value="GMC_OXRED_1"/>
    <property type="match status" value="1"/>
</dbReference>
<dbReference type="EMBL" id="ABDF02000003">
    <property type="protein sequence ID" value="EHK25771.1"/>
    <property type="molecule type" value="Genomic_DNA"/>
</dbReference>
<evidence type="ECO:0000313" key="8">
    <source>
        <dbReference type="EMBL" id="EHK25771.1"/>
    </source>
</evidence>
<feature type="active site" description="Proton acceptor" evidence="2">
    <location>
        <position position="544"/>
    </location>
</feature>
<organism evidence="8 9">
    <name type="scientific">Hypocrea virens (strain Gv29-8 / FGSC 10586)</name>
    <name type="common">Gliocladium virens</name>
    <name type="synonym">Trichoderma virens</name>
    <dbReference type="NCBI Taxonomy" id="413071"/>
    <lineage>
        <taxon>Eukaryota</taxon>
        <taxon>Fungi</taxon>
        <taxon>Dikarya</taxon>
        <taxon>Ascomycota</taxon>
        <taxon>Pezizomycotina</taxon>
        <taxon>Sordariomycetes</taxon>
        <taxon>Hypocreomycetidae</taxon>
        <taxon>Hypocreales</taxon>
        <taxon>Hypocreaceae</taxon>
        <taxon>Trichoderma</taxon>
    </lineage>
</organism>
<dbReference type="InterPro" id="IPR012132">
    <property type="entry name" value="GMC_OxRdtase"/>
</dbReference>
<gene>
    <name evidence="8" type="ORF">TRIVIDRAFT_144009</name>
</gene>
<dbReference type="GO" id="GO:0050660">
    <property type="term" value="F:flavin adenine dinucleotide binding"/>
    <property type="evidence" value="ECO:0007669"/>
    <property type="project" value="InterPro"/>
</dbReference>
<name>G9MJW1_HYPVG</name>
<dbReference type="PANTHER" id="PTHR11552">
    <property type="entry name" value="GLUCOSE-METHANOL-CHOLINE GMC OXIDOREDUCTASE"/>
    <property type="match status" value="1"/>
</dbReference>
<dbReference type="HOGENOM" id="CLU_002865_6_3_1"/>
<keyword evidence="4" id="KW-0285">Flavoprotein</keyword>
<evidence type="ECO:0000259" key="7">
    <source>
        <dbReference type="PROSITE" id="PS00624"/>
    </source>
</evidence>
<dbReference type="GO" id="GO:0016614">
    <property type="term" value="F:oxidoreductase activity, acting on CH-OH group of donors"/>
    <property type="evidence" value="ECO:0007669"/>
    <property type="project" value="InterPro"/>
</dbReference>
<dbReference type="RefSeq" id="XP_013959971.1">
    <property type="nucleotide sequence ID" value="XM_014104496.1"/>
</dbReference>
<dbReference type="GeneID" id="25787898"/>
<dbReference type="Gene3D" id="3.50.50.60">
    <property type="entry name" value="FAD/NAD(P)-binding domain"/>
    <property type="match status" value="1"/>
</dbReference>